<organism evidence="1 2">
    <name type="scientific">Arthrobacter mobilis</name>
    <dbReference type="NCBI Taxonomy" id="2724944"/>
    <lineage>
        <taxon>Bacteria</taxon>
        <taxon>Bacillati</taxon>
        <taxon>Actinomycetota</taxon>
        <taxon>Actinomycetes</taxon>
        <taxon>Micrococcales</taxon>
        <taxon>Micrococcaceae</taxon>
        <taxon>Arthrobacter</taxon>
    </lineage>
</organism>
<keyword evidence="2" id="KW-1185">Reference proteome</keyword>
<protein>
    <submittedName>
        <fullName evidence="1">Uncharacterized protein</fullName>
    </submittedName>
</protein>
<name>A0A7X6K711_9MICC</name>
<gene>
    <name evidence="1" type="ORF">HGG74_17495</name>
</gene>
<evidence type="ECO:0000313" key="2">
    <source>
        <dbReference type="Proteomes" id="UP000544090"/>
    </source>
</evidence>
<comment type="caution">
    <text evidence="1">The sequence shown here is derived from an EMBL/GenBank/DDBJ whole genome shotgun (WGS) entry which is preliminary data.</text>
</comment>
<dbReference type="Proteomes" id="UP000544090">
    <property type="component" value="Unassembled WGS sequence"/>
</dbReference>
<dbReference type="EMBL" id="JAAZSQ010000021">
    <property type="protein sequence ID" value="NKX56288.1"/>
    <property type="molecule type" value="Genomic_DNA"/>
</dbReference>
<accession>A0A7X6K711</accession>
<evidence type="ECO:0000313" key="1">
    <source>
        <dbReference type="EMBL" id="NKX56288.1"/>
    </source>
</evidence>
<sequence length="238" mass="26418">MSPQYCSTERKNVPEIELAEFQNIIYHVKPSPQDRYRSFRGHTLAGWAASLEATFINGRWEIANADLGRKPIHQIAFITGHLEYPEVSTLGKITFEGPIIDVPLALDEPEIRLAEPQSRPPHVGCGELLRLLMGEEASRELVHQELNETDDNRRIIVELLQDNYEPLARAISERRDPGLTYGLVVNETAMIFNPSNGDLIEAGSVDSSQLGNAAHSRKRIISVTSLTSLMGDGAPPNV</sequence>
<dbReference type="AlphaFoldDB" id="A0A7X6K711"/>
<dbReference type="RefSeq" id="WP_168488436.1">
    <property type="nucleotide sequence ID" value="NZ_JAAZSQ010000021.1"/>
</dbReference>
<reference evidence="1 2" key="1">
    <citation type="submission" date="2020-04" db="EMBL/GenBank/DDBJ databases">
        <title>Arthrobacter sp. nov.</title>
        <authorList>
            <person name="Liu S."/>
        </authorList>
    </citation>
    <scope>NUCLEOTIDE SEQUENCE [LARGE SCALE GENOMIC DNA]</scope>
    <source>
        <strain evidence="1 2">E918</strain>
    </source>
</reference>
<proteinExistence type="predicted"/>